<protein>
    <submittedName>
        <fullName evidence="1">Uncharacterized protein</fullName>
    </submittedName>
</protein>
<dbReference type="EMBL" id="QGKV02000759">
    <property type="protein sequence ID" value="KAF3563816.1"/>
    <property type="molecule type" value="Genomic_DNA"/>
</dbReference>
<comment type="caution">
    <text evidence="1">The sequence shown here is derived from an EMBL/GenBank/DDBJ whole genome shotgun (WGS) entry which is preliminary data.</text>
</comment>
<sequence>MTVETLTPKKLLILALQEAERNGNNIYIICLYREYTYRFNSSTLISIPELVWGFMLTAIGYRWLSIDAHCRFQLNHIGLPQKRGKKSALWCLKERNLLSVLIKFFSNQCIHIKNNANVNSHHYLK</sequence>
<evidence type="ECO:0000313" key="2">
    <source>
        <dbReference type="Proteomes" id="UP000266723"/>
    </source>
</evidence>
<reference evidence="1 2" key="1">
    <citation type="journal article" date="2020" name="BMC Genomics">
        <title>Intraspecific diversification of the crop wild relative Brassica cretica Lam. using demographic model selection.</title>
        <authorList>
            <person name="Kioukis A."/>
            <person name="Michalopoulou V.A."/>
            <person name="Briers L."/>
            <person name="Pirintsos S."/>
            <person name="Studholme D.J."/>
            <person name="Pavlidis P."/>
            <person name="Sarris P.F."/>
        </authorList>
    </citation>
    <scope>NUCLEOTIDE SEQUENCE [LARGE SCALE GENOMIC DNA]</scope>
    <source>
        <strain evidence="2">cv. PFS-1207/04</strain>
    </source>
</reference>
<organism evidence="1 2">
    <name type="scientific">Brassica cretica</name>
    <name type="common">Mustard</name>
    <dbReference type="NCBI Taxonomy" id="69181"/>
    <lineage>
        <taxon>Eukaryota</taxon>
        <taxon>Viridiplantae</taxon>
        <taxon>Streptophyta</taxon>
        <taxon>Embryophyta</taxon>
        <taxon>Tracheophyta</taxon>
        <taxon>Spermatophyta</taxon>
        <taxon>Magnoliopsida</taxon>
        <taxon>eudicotyledons</taxon>
        <taxon>Gunneridae</taxon>
        <taxon>Pentapetalae</taxon>
        <taxon>rosids</taxon>
        <taxon>malvids</taxon>
        <taxon>Brassicales</taxon>
        <taxon>Brassicaceae</taxon>
        <taxon>Brassiceae</taxon>
        <taxon>Brassica</taxon>
    </lineage>
</organism>
<accession>A0ABQ7CUM2</accession>
<name>A0ABQ7CUM2_BRACR</name>
<proteinExistence type="predicted"/>
<gene>
    <name evidence="1" type="ORF">DY000_02012688</name>
</gene>
<evidence type="ECO:0000313" key="1">
    <source>
        <dbReference type="EMBL" id="KAF3563816.1"/>
    </source>
</evidence>
<keyword evidence="2" id="KW-1185">Reference proteome</keyword>
<dbReference type="Proteomes" id="UP000266723">
    <property type="component" value="Unassembled WGS sequence"/>
</dbReference>